<dbReference type="InParanoid" id="E3M385"/>
<accession>E3M385</accession>
<reference evidence="1" key="1">
    <citation type="submission" date="2007-07" db="EMBL/GenBank/DDBJ databases">
        <title>PCAP assembly of the Caenorhabditis remanei genome.</title>
        <authorList>
            <consortium name="The Caenorhabditis remanei Sequencing Consortium"/>
            <person name="Wilson R.K."/>
        </authorList>
    </citation>
    <scope>NUCLEOTIDE SEQUENCE [LARGE SCALE GENOMIC DNA]</scope>
    <source>
        <strain evidence="1">PB4641</strain>
    </source>
</reference>
<evidence type="ECO:0000313" key="1">
    <source>
        <dbReference type="EMBL" id="EFO90719.1"/>
    </source>
</evidence>
<dbReference type="AlphaFoldDB" id="E3M385"/>
<dbReference type="Proteomes" id="UP000008281">
    <property type="component" value="Unassembled WGS sequence"/>
</dbReference>
<dbReference type="HOGENOM" id="CLU_2456915_0_0_1"/>
<evidence type="ECO:0000313" key="2">
    <source>
        <dbReference type="Proteomes" id="UP000008281"/>
    </source>
</evidence>
<gene>
    <name evidence="1" type="ORF">CRE_08072</name>
</gene>
<dbReference type="EMBL" id="DS268423">
    <property type="protein sequence ID" value="EFO90719.1"/>
    <property type="molecule type" value="Genomic_DNA"/>
</dbReference>
<proteinExistence type="predicted"/>
<protein>
    <submittedName>
        <fullName evidence="1">Uncharacterized protein</fullName>
    </submittedName>
</protein>
<sequence length="89" mass="10092">MADPKRDIGKHGIGELTTTKSEALLNQTPVTFTNSLMTKDVLMQSMMKSSPSIMCGNGCVSLRKESSRTKRSTRLWKWMREILNESLDR</sequence>
<keyword evidence="2" id="KW-1185">Reference proteome</keyword>
<organism evidence="2">
    <name type="scientific">Caenorhabditis remanei</name>
    <name type="common">Caenorhabditis vulgaris</name>
    <dbReference type="NCBI Taxonomy" id="31234"/>
    <lineage>
        <taxon>Eukaryota</taxon>
        <taxon>Metazoa</taxon>
        <taxon>Ecdysozoa</taxon>
        <taxon>Nematoda</taxon>
        <taxon>Chromadorea</taxon>
        <taxon>Rhabditida</taxon>
        <taxon>Rhabditina</taxon>
        <taxon>Rhabditomorpha</taxon>
        <taxon>Rhabditoidea</taxon>
        <taxon>Rhabditidae</taxon>
        <taxon>Peloderinae</taxon>
        <taxon>Caenorhabditis</taxon>
    </lineage>
</organism>
<name>E3M385_CAERE</name>